<dbReference type="RefSeq" id="WP_146351677.1">
    <property type="nucleotide sequence ID" value="NZ_VOBR01000007.1"/>
</dbReference>
<comment type="caution">
    <text evidence="1">The sequence shown here is derived from an EMBL/GenBank/DDBJ whole genome shotgun (WGS) entry which is preliminary data.</text>
</comment>
<dbReference type="EMBL" id="VOBR01000007">
    <property type="protein sequence ID" value="TWP51844.1"/>
    <property type="molecule type" value="Genomic_DNA"/>
</dbReference>
<gene>
    <name evidence="1" type="ORF">FKR81_13410</name>
</gene>
<protein>
    <recommendedName>
        <fullName evidence="3">Tetratricopeptide repeat protein</fullName>
    </recommendedName>
</protein>
<sequence length="67" mass="7366">MIVLNSIGATFQALKRYDEANLCSEMDRPDEAEEAVRAAVETFEALGDDHEAKTARDVLEQIRAALG</sequence>
<evidence type="ECO:0008006" key="3">
    <source>
        <dbReference type="Google" id="ProtNLM"/>
    </source>
</evidence>
<accession>A0A563EXI7</accession>
<dbReference type="AlphaFoldDB" id="A0A563EXI7"/>
<dbReference type="Proteomes" id="UP000316639">
    <property type="component" value="Unassembled WGS sequence"/>
</dbReference>
<evidence type="ECO:0000313" key="1">
    <source>
        <dbReference type="EMBL" id="TWP51844.1"/>
    </source>
</evidence>
<name>A0A563EXI7_9PSEU</name>
<keyword evidence="2" id="KW-1185">Reference proteome</keyword>
<reference evidence="1 2" key="1">
    <citation type="submission" date="2019-07" db="EMBL/GenBank/DDBJ databases">
        <title>Lentzea xizangensis sp. nov., isolated from Qinghai-Tibetan Plateau Soils.</title>
        <authorList>
            <person name="Huang J."/>
        </authorList>
    </citation>
    <scope>NUCLEOTIDE SEQUENCE [LARGE SCALE GENOMIC DNA]</scope>
    <source>
        <strain evidence="1 2">FXJ1.1311</strain>
    </source>
</reference>
<evidence type="ECO:0000313" key="2">
    <source>
        <dbReference type="Proteomes" id="UP000316639"/>
    </source>
</evidence>
<organism evidence="1 2">
    <name type="scientific">Lentzea tibetensis</name>
    <dbReference type="NCBI Taxonomy" id="2591470"/>
    <lineage>
        <taxon>Bacteria</taxon>
        <taxon>Bacillati</taxon>
        <taxon>Actinomycetota</taxon>
        <taxon>Actinomycetes</taxon>
        <taxon>Pseudonocardiales</taxon>
        <taxon>Pseudonocardiaceae</taxon>
        <taxon>Lentzea</taxon>
    </lineage>
</organism>
<proteinExistence type="predicted"/>